<dbReference type="RefSeq" id="WP_134174142.1">
    <property type="nucleotide sequence ID" value="NZ_SODI01000001.1"/>
</dbReference>
<keyword evidence="2" id="KW-1185">Reference proteome</keyword>
<dbReference type="EMBL" id="SOHQ01000028">
    <property type="protein sequence ID" value="TFD78561.1"/>
    <property type="molecule type" value="Genomic_DNA"/>
</dbReference>
<dbReference type="AlphaFoldDB" id="A0A4Y8KN60"/>
<sequence>MNANRDNDALSWGGENDPTLEQGTGALPDGWTVPRGAEPATAAPTRAGKTQTPEQADAAGSVVLVVLGILAGFYLLYTVGWFIGASRIENPLTGDPVSSFMFTLGVWLSVAAPLLWFAAAFWLTSGHPRARLVWLILGVIVLAPLPFIFGASA</sequence>
<dbReference type="OrthoDB" id="4981704at2"/>
<protein>
    <recommendedName>
        <fullName evidence="3">DNA polymerase III subunit gamma/tau</fullName>
    </recommendedName>
</protein>
<organism evidence="1 2">
    <name type="scientific">Cryobacterium psychrophilum</name>
    <dbReference type="NCBI Taxonomy" id="41988"/>
    <lineage>
        <taxon>Bacteria</taxon>
        <taxon>Bacillati</taxon>
        <taxon>Actinomycetota</taxon>
        <taxon>Actinomycetes</taxon>
        <taxon>Micrococcales</taxon>
        <taxon>Microbacteriaceae</taxon>
        <taxon>Cryobacterium</taxon>
    </lineage>
</organism>
<name>A0A4Y8KN60_9MICO</name>
<gene>
    <name evidence="1" type="ORF">E3T53_10280</name>
</gene>
<accession>A0A4Y8KN60</accession>
<reference evidence="1 2" key="1">
    <citation type="submission" date="2019-03" db="EMBL/GenBank/DDBJ databases">
        <title>Genomics of glacier-inhabiting Cryobacterium strains.</title>
        <authorList>
            <person name="Liu Q."/>
            <person name="Xin Y.-H."/>
        </authorList>
    </citation>
    <scope>NUCLEOTIDE SEQUENCE [LARGE SCALE GENOMIC DNA]</scope>
    <source>
        <strain evidence="1 2">CGMCC 1.4292</strain>
    </source>
</reference>
<evidence type="ECO:0000313" key="1">
    <source>
        <dbReference type="EMBL" id="TFD78561.1"/>
    </source>
</evidence>
<evidence type="ECO:0000313" key="2">
    <source>
        <dbReference type="Proteomes" id="UP000298218"/>
    </source>
</evidence>
<comment type="caution">
    <text evidence="1">The sequence shown here is derived from an EMBL/GenBank/DDBJ whole genome shotgun (WGS) entry which is preliminary data.</text>
</comment>
<dbReference type="Proteomes" id="UP000298218">
    <property type="component" value="Unassembled WGS sequence"/>
</dbReference>
<evidence type="ECO:0008006" key="3">
    <source>
        <dbReference type="Google" id="ProtNLM"/>
    </source>
</evidence>
<proteinExistence type="predicted"/>